<sequence length="85" mass="9142">MGNSVVVSLGANGRLLLPTSLRKRLSLTDGDRLLLEVSETGHDLRMVKLENCIASAEGLYKSYAPASGSVADELIAERRQEAAKE</sequence>
<evidence type="ECO:0000259" key="2">
    <source>
        <dbReference type="PROSITE" id="PS51740"/>
    </source>
</evidence>
<dbReference type="InterPro" id="IPR037914">
    <property type="entry name" value="SpoVT-AbrB_sf"/>
</dbReference>
<dbReference type="PROSITE" id="PS51740">
    <property type="entry name" value="SPOVT_ABRB"/>
    <property type="match status" value="1"/>
</dbReference>
<comment type="caution">
    <text evidence="3">The sequence shown here is derived from an EMBL/GenBank/DDBJ whole genome shotgun (WGS) entry which is preliminary data.</text>
</comment>
<reference evidence="4" key="1">
    <citation type="journal article" date="2021" name="Science">
        <title>Hunting the eagle killer: A cyanobacterial neurotoxin causes vacuolar myelinopathy.</title>
        <authorList>
            <person name="Breinlinger S."/>
            <person name="Phillips T.J."/>
            <person name="Haram B.N."/>
            <person name="Mares J."/>
            <person name="Martinez Yerena J.A."/>
            <person name="Hrouzek P."/>
            <person name="Sobotka R."/>
            <person name="Henderson W.M."/>
            <person name="Schmieder P."/>
            <person name="Williams S.M."/>
            <person name="Lauderdale J.D."/>
            <person name="Wilde H.D."/>
            <person name="Gerrin W."/>
            <person name="Kust A."/>
            <person name="Washington J.W."/>
            <person name="Wagner C."/>
            <person name="Geier B."/>
            <person name="Liebeke M."/>
            <person name="Enke H."/>
            <person name="Niedermeyer T.H.J."/>
            <person name="Wilde S.B."/>
        </authorList>
    </citation>
    <scope>NUCLEOTIDE SEQUENCE [LARGE SCALE GENOMIC DNA]</scope>
    <source>
        <strain evidence="4">Thurmond2011</strain>
    </source>
</reference>
<name>A0AAP5IHG5_9CYAN</name>
<protein>
    <recommendedName>
        <fullName evidence="2">SpoVT-AbrB domain-containing protein</fullName>
    </recommendedName>
</protein>
<organism evidence="3 4">
    <name type="scientific">Aetokthonos hydrillicola Thurmond2011</name>
    <dbReference type="NCBI Taxonomy" id="2712845"/>
    <lineage>
        <taxon>Bacteria</taxon>
        <taxon>Bacillati</taxon>
        <taxon>Cyanobacteriota</taxon>
        <taxon>Cyanophyceae</taxon>
        <taxon>Nostocales</taxon>
        <taxon>Hapalosiphonaceae</taxon>
        <taxon>Aetokthonos</taxon>
    </lineage>
</organism>
<keyword evidence="4" id="KW-1185">Reference proteome</keyword>
<feature type="domain" description="SpoVT-AbrB" evidence="2">
    <location>
        <begin position="4"/>
        <end position="51"/>
    </location>
</feature>
<gene>
    <name evidence="3" type="ORF">G7B40_041825</name>
</gene>
<dbReference type="InterPro" id="IPR007159">
    <property type="entry name" value="SpoVT-AbrB_dom"/>
</dbReference>
<evidence type="ECO:0000313" key="3">
    <source>
        <dbReference type="EMBL" id="MDR9900954.1"/>
    </source>
</evidence>
<dbReference type="EMBL" id="JAALHA020000046">
    <property type="protein sequence ID" value="MDR9900954.1"/>
    <property type="molecule type" value="Genomic_DNA"/>
</dbReference>
<dbReference type="GO" id="GO:0003677">
    <property type="term" value="F:DNA binding"/>
    <property type="evidence" value="ECO:0007669"/>
    <property type="project" value="UniProtKB-UniRule"/>
</dbReference>
<dbReference type="Proteomes" id="UP000667802">
    <property type="component" value="Unassembled WGS sequence"/>
</dbReference>
<accession>A0AAP5IHG5</accession>
<keyword evidence="1" id="KW-0238">DNA-binding</keyword>
<evidence type="ECO:0000256" key="1">
    <source>
        <dbReference type="PROSITE-ProRule" id="PRU01076"/>
    </source>
</evidence>
<proteinExistence type="predicted"/>
<dbReference type="SUPFAM" id="SSF89447">
    <property type="entry name" value="AbrB/MazE/MraZ-like"/>
    <property type="match status" value="1"/>
</dbReference>
<dbReference type="AlphaFoldDB" id="A0AAP5IHG5"/>
<dbReference type="RefSeq" id="WP_208345003.1">
    <property type="nucleotide sequence ID" value="NZ_CAWQFN010000568.1"/>
</dbReference>
<evidence type="ECO:0000313" key="4">
    <source>
        <dbReference type="Proteomes" id="UP000667802"/>
    </source>
</evidence>